<dbReference type="AlphaFoldDB" id="A0A1G2END0"/>
<dbReference type="InterPro" id="IPR011856">
    <property type="entry name" value="tRNA_endonuc-like_dom_sf"/>
</dbReference>
<dbReference type="SUPFAM" id="SSF52980">
    <property type="entry name" value="Restriction endonuclease-like"/>
    <property type="match status" value="1"/>
</dbReference>
<dbReference type="STRING" id="1801677.A2365_01075"/>
<evidence type="ECO:0000313" key="4">
    <source>
        <dbReference type="Proteomes" id="UP000177740"/>
    </source>
</evidence>
<dbReference type="InterPro" id="IPR011335">
    <property type="entry name" value="Restrct_endonuc-II-like"/>
</dbReference>
<gene>
    <name evidence="3" type="ORF">A2365_01075</name>
</gene>
<reference evidence="3 4" key="1">
    <citation type="journal article" date="2016" name="Nat. Commun.">
        <title>Thousands of microbial genomes shed light on interconnected biogeochemical processes in an aquifer system.</title>
        <authorList>
            <person name="Anantharaman K."/>
            <person name="Brown C.T."/>
            <person name="Hug L.A."/>
            <person name="Sharon I."/>
            <person name="Castelle C.J."/>
            <person name="Probst A.J."/>
            <person name="Thomas B.C."/>
            <person name="Singh A."/>
            <person name="Wilkins M.J."/>
            <person name="Karaoz U."/>
            <person name="Brodie E.L."/>
            <person name="Williams K.H."/>
            <person name="Hubbard S.S."/>
            <person name="Banfield J.F."/>
        </authorList>
    </citation>
    <scope>NUCLEOTIDE SEQUENCE [LARGE SCALE GENOMIC DNA]</scope>
</reference>
<dbReference type="Gene3D" id="3.40.1350.10">
    <property type="match status" value="1"/>
</dbReference>
<dbReference type="Pfam" id="PF02021">
    <property type="entry name" value="UPF0102"/>
    <property type="match status" value="1"/>
</dbReference>
<dbReference type="PANTHER" id="PTHR34039:SF1">
    <property type="entry name" value="UPF0102 PROTEIN YRAN"/>
    <property type="match status" value="1"/>
</dbReference>
<evidence type="ECO:0000313" key="3">
    <source>
        <dbReference type="EMBL" id="OGZ27289.1"/>
    </source>
</evidence>
<comment type="similarity">
    <text evidence="1 2">Belongs to the UPF0102 family.</text>
</comment>
<protein>
    <recommendedName>
        <fullName evidence="2">UPF0102 protein A2365_01075</fullName>
    </recommendedName>
</protein>
<organism evidence="3 4">
    <name type="scientific">Candidatus Nealsonbacteria bacterium RIFOXYB1_FULL_40_15</name>
    <dbReference type="NCBI Taxonomy" id="1801677"/>
    <lineage>
        <taxon>Bacteria</taxon>
        <taxon>Candidatus Nealsoniibacteriota</taxon>
    </lineage>
</organism>
<accession>A0A1G2END0</accession>
<dbReference type="CDD" id="cd20736">
    <property type="entry name" value="PoNe_Nuclease"/>
    <property type="match status" value="1"/>
</dbReference>
<dbReference type="PANTHER" id="PTHR34039">
    <property type="entry name" value="UPF0102 PROTEIN YRAN"/>
    <property type="match status" value="1"/>
</dbReference>
<name>A0A1G2END0_9BACT</name>
<sequence length="126" mass="14948">MDGKKKKNNKKLGKIGEEMAEDFLKKKGYDVVDRNFRTKWGEIDLVCRKKDVIIFVEVKTRIGEKFGLPEDAFNKDKMFRLRRNADAYMAFNAKQFSSYKIEGVCIVMDERELDRARRIDHYEDLN</sequence>
<evidence type="ECO:0000256" key="2">
    <source>
        <dbReference type="HAMAP-Rule" id="MF_00048"/>
    </source>
</evidence>
<dbReference type="NCBIfam" id="NF009154">
    <property type="entry name" value="PRK12497.3-3"/>
    <property type="match status" value="1"/>
</dbReference>
<dbReference type="HAMAP" id="MF_00048">
    <property type="entry name" value="UPF0102"/>
    <property type="match status" value="1"/>
</dbReference>
<evidence type="ECO:0000256" key="1">
    <source>
        <dbReference type="ARBA" id="ARBA00006738"/>
    </source>
</evidence>
<dbReference type="Proteomes" id="UP000177740">
    <property type="component" value="Unassembled WGS sequence"/>
</dbReference>
<comment type="caution">
    <text evidence="3">The sequence shown here is derived from an EMBL/GenBank/DDBJ whole genome shotgun (WGS) entry which is preliminary data.</text>
</comment>
<dbReference type="EMBL" id="MHMM01000008">
    <property type="protein sequence ID" value="OGZ27289.1"/>
    <property type="molecule type" value="Genomic_DNA"/>
</dbReference>
<proteinExistence type="inferred from homology"/>
<dbReference type="GO" id="GO:0003676">
    <property type="term" value="F:nucleic acid binding"/>
    <property type="evidence" value="ECO:0007669"/>
    <property type="project" value="InterPro"/>
</dbReference>
<dbReference type="InterPro" id="IPR003509">
    <property type="entry name" value="UPF0102_YraN-like"/>
</dbReference>